<feature type="compositionally biased region" description="Basic and acidic residues" evidence="1">
    <location>
        <begin position="38"/>
        <end position="59"/>
    </location>
</feature>
<proteinExistence type="predicted"/>
<dbReference type="Proteomes" id="UP000474967">
    <property type="component" value="Unassembled WGS sequence"/>
</dbReference>
<accession>A0A6L9Y1Z1</accession>
<comment type="caution">
    <text evidence="2">The sequence shown here is derived from an EMBL/GenBank/DDBJ whole genome shotgun (WGS) entry which is preliminary data.</text>
</comment>
<reference evidence="2 3" key="1">
    <citation type="journal article" date="2014" name="J. Microbiol.">
        <title>Diaminobutyricibacter tongyongensis gen. nov., sp. nov. and Homoserinibacter gongjuensis gen. nov., sp. nov. belong to the family Microbacteriaceae.</title>
        <authorList>
            <person name="Kim S.J."/>
            <person name="Ahn J.H."/>
            <person name="Weon H.Y."/>
            <person name="Hamada M."/>
            <person name="Suzuki K."/>
            <person name="Kwon S.W."/>
        </authorList>
    </citation>
    <scope>NUCLEOTIDE SEQUENCE [LARGE SCALE GENOMIC DNA]</scope>
    <source>
        <strain evidence="2 3">NBRC 108724</strain>
    </source>
</reference>
<name>A0A6L9Y1Z1_9MICO</name>
<dbReference type="AlphaFoldDB" id="A0A6L9Y1Z1"/>
<evidence type="ECO:0000313" key="2">
    <source>
        <dbReference type="EMBL" id="NEN07709.1"/>
    </source>
</evidence>
<feature type="compositionally biased region" description="Acidic residues" evidence="1">
    <location>
        <begin position="24"/>
        <end position="37"/>
    </location>
</feature>
<evidence type="ECO:0000313" key="3">
    <source>
        <dbReference type="Proteomes" id="UP000474967"/>
    </source>
</evidence>
<feature type="region of interest" description="Disordered" evidence="1">
    <location>
        <begin position="1"/>
        <end position="71"/>
    </location>
</feature>
<dbReference type="RefSeq" id="WP_163291202.1">
    <property type="nucleotide sequence ID" value="NZ_JAAGWY010000005.1"/>
</dbReference>
<gene>
    <name evidence="2" type="ORF">G3T36_17780</name>
</gene>
<protein>
    <submittedName>
        <fullName evidence="2">Uncharacterized protein</fullName>
    </submittedName>
</protein>
<organism evidence="2 3">
    <name type="scientific">Leifsonia tongyongensis</name>
    <dbReference type="NCBI Taxonomy" id="1268043"/>
    <lineage>
        <taxon>Bacteria</taxon>
        <taxon>Bacillati</taxon>
        <taxon>Actinomycetota</taxon>
        <taxon>Actinomycetes</taxon>
        <taxon>Micrococcales</taxon>
        <taxon>Microbacteriaceae</taxon>
        <taxon>Leifsonia</taxon>
    </lineage>
</organism>
<evidence type="ECO:0000256" key="1">
    <source>
        <dbReference type="SAM" id="MobiDB-lite"/>
    </source>
</evidence>
<keyword evidence="3" id="KW-1185">Reference proteome</keyword>
<dbReference type="EMBL" id="JAAGWY010000005">
    <property type="protein sequence ID" value="NEN07709.1"/>
    <property type="molecule type" value="Genomic_DNA"/>
</dbReference>
<sequence length="71" mass="7911">MNEERKDEPIGEFDQTNDKAPGLDGDDAGALPDEDDQEHGVLTDLVRDLDSNFEDRKDDDGETAYSEEGRP</sequence>